<feature type="compositionally biased region" description="Polar residues" evidence="1">
    <location>
        <begin position="1039"/>
        <end position="1048"/>
    </location>
</feature>
<feature type="compositionally biased region" description="Low complexity" evidence="1">
    <location>
        <begin position="853"/>
        <end position="862"/>
    </location>
</feature>
<dbReference type="InterPro" id="IPR029071">
    <property type="entry name" value="Ubiquitin-like_domsf"/>
</dbReference>
<comment type="caution">
    <text evidence="2">The sequence shown here is derived from an EMBL/GenBank/DDBJ whole genome shotgun (WGS) entry which is preliminary data.</text>
</comment>
<feature type="compositionally biased region" description="Low complexity" evidence="1">
    <location>
        <begin position="372"/>
        <end position="382"/>
    </location>
</feature>
<gene>
    <name evidence="2" type="ORF">FFLO_01416</name>
</gene>
<feature type="region of interest" description="Disordered" evidence="1">
    <location>
        <begin position="167"/>
        <end position="284"/>
    </location>
</feature>
<name>A0A8K0JPM1_9TREE</name>
<keyword evidence="3" id="KW-1185">Reference proteome</keyword>
<dbReference type="SUPFAM" id="SSF54236">
    <property type="entry name" value="Ubiquitin-like"/>
    <property type="match status" value="1"/>
</dbReference>
<reference evidence="2" key="1">
    <citation type="submission" date="2020-04" db="EMBL/GenBank/DDBJ databases">
        <title>Analysis of mating type loci in Filobasidium floriforme.</title>
        <authorList>
            <person name="Nowrousian M."/>
        </authorList>
    </citation>
    <scope>NUCLEOTIDE SEQUENCE</scope>
    <source>
        <strain evidence="2">CBS 6242</strain>
    </source>
</reference>
<dbReference type="PANTHER" id="PTHR38700:SF1">
    <property type="entry name" value="PH DOMAIN-CONTAINING PROTEIN"/>
    <property type="match status" value="1"/>
</dbReference>
<feature type="compositionally biased region" description="Polar residues" evidence="1">
    <location>
        <begin position="218"/>
        <end position="232"/>
    </location>
</feature>
<feature type="compositionally biased region" description="Basic residues" evidence="1">
    <location>
        <begin position="643"/>
        <end position="652"/>
    </location>
</feature>
<feature type="compositionally biased region" description="Basic and acidic residues" evidence="1">
    <location>
        <begin position="239"/>
        <end position="248"/>
    </location>
</feature>
<evidence type="ECO:0000313" key="2">
    <source>
        <dbReference type="EMBL" id="KAG7563108.1"/>
    </source>
</evidence>
<organism evidence="2 3">
    <name type="scientific">Filobasidium floriforme</name>
    <dbReference type="NCBI Taxonomy" id="5210"/>
    <lineage>
        <taxon>Eukaryota</taxon>
        <taxon>Fungi</taxon>
        <taxon>Dikarya</taxon>
        <taxon>Basidiomycota</taxon>
        <taxon>Agaricomycotina</taxon>
        <taxon>Tremellomycetes</taxon>
        <taxon>Filobasidiales</taxon>
        <taxon>Filobasidiaceae</taxon>
        <taxon>Filobasidium</taxon>
    </lineage>
</organism>
<proteinExistence type="predicted"/>
<feature type="compositionally biased region" description="Low complexity" evidence="1">
    <location>
        <begin position="251"/>
        <end position="272"/>
    </location>
</feature>
<feature type="compositionally biased region" description="Low complexity" evidence="1">
    <location>
        <begin position="621"/>
        <end position="637"/>
    </location>
</feature>
<feature type="compositionally biased region" description="Polar residues" evidence="1">
    <location>
        <begin position="1095"/>
        <end position="1112"/>
    </location>
</feature>
<dbReference type="InterPro" id="IPR011993">
    <property type="entry name" value="PH-like_dom_sf"/>
</dbReference>
<evidence type="ECO:0000313" key="3">
    <source>
        <dbReference type="Proteomes" id="UP000812966"/>
    </source>
</evidence>
<feature type="compositionally biased region" description="Acidic residues" evidence="1">
    <location>
        <begin position="863"/>
        <end position="888"/>
    </location>
</feature>
<feature type="compositionally biased region" description="Polar residues" evidence="1">
    <location>
        <begin position="687"/>
        <end position="702"/>
    </location>
</feature>
<protein>
    <recommendedName>
        <fullName evidence="4">PH domain-containing protein</fullName>
    </recommendedName>
</protein>
<feature type="region of interest" description="Disordered" evidence="1">
    <location>
        <begin position="535"/>
        <end position="563"/>
    </location>
</feature>
<dbReference type="EMBL" id="JABELV010000020">
    <property type="protein sequence ID" value="KAG7563108.1"/>
    <property type="molecule type" value="Genomic_DNA"/>
</dbReference>
<dbReference type="Gene3D" id="3.10.20.90">
    <property type="entry name" value="Phosphatidylinositol 3-kinase Catalytic Subunit, Chain A, domain 1"/>
    <property type="match status" value="1"/>
</dbReference>
<evidence type="ECO:0000256" key="1">
    <source>
        <dbReference type="SAM" id="MobiDB-lite"/>
    </source>
</evidence>
<feature type="region of interest" description="Disordered" evidence="1">
    <location>
        <begin position="44"/>
        <end position="68"/>
    </location>
</feature>
<feature type="region of interest" description="Disordered" evidence="1">
    <location>
        <begin position="616"/>
        <end position="702"/>
    </location>
</feature>
<sequence>MSVRMQQRKLTIDTHVAQEGYGVAPAEAMAAGTDGMVDMKDWLARSNPSSPVASPSTGMATGTSTSARPIDLSSYLASASPPPPPQHVNAQQPIRAQFTRREDLEQTMMRAAQASAGAAPTKLKKQRSAWNLRTGAKESNEITGVNTNTPATNGWGGFVNRLRSRSSHNLKADVAKDAASTRSRKPMPPLPVSATRGYQSATVPTKGAHSAVEGATSRPGTSQEVYQPSHPQRVSLGDDLVHPNDRSRAGSAAPSAMTYTSASSSSTSGWSSRFPTPAATPMTSEGDVRVEVDPFDLTSPTTDIFNFTELGFLRGSDGRHVYEEETVGGGRYSVFGFGGSAESKSIGKRPSTKRLGSARSLRDLRAAAGGLFGGADPASAGGADRREHHQLERGLPSAPPSATLRYRRSAAKLGGGAGDREDEYKTVQKRSSMSWLRGTFGRKETSGAGQEDGAKRTIVERPSIEEAGNVSPKQDRVTTPPVMTAVAPEQVLQTPVQRHKVRPALTITLPSSNSLGGPRPAIPLSLSDEHVSPAVTEDKGKAQSPEQDEAVSATTSLPASTGSFSDLYAELGIMPPGESDEEMPYSPRVERPIDSFSFGDILASLGGTRPIEVATPDKTNSVVIGKGSTGTSTVSSGRETKRSSWRSSRHSIKPASAPPTADLPPLPTLAHLQASEQSNETEHDTPLLSSPRTVSQEQPLSARSVDLSSGISSAVELGFEPIQHIRSWDEMRAVAPDAMRISDGSDSAVVTLVTETETDLDASMDYGILDTYHDADAVDMTGAVGNMTCSAGGSGIAPSGSDSTQQSSNGADEAVGYSPTQIVPRGRESAEPRRRGGPSRSRSSSRSPRRVPARAGSPASQDGTDDESDGSDGSDSDDAGESGSDDDVPLAQRIPGALRAQRTLRRGAKRDPNSAATPRKDKRRPRIDGRDNPNWQGEGGVPARALEQKLLALSNSRNTSSPDTFVPHQYRSTSVRVPRPPAPSHQTSSRQVTQPVMQSGTQSDLSRHASVNRSASRMRHHRSVENSPVLESAGFTPVSYASSRSQTPGIPPLPVPRLHKALPSGHQHIEADSSGKEWLASRSPSLRKPDGRLRSGSTSEHLPSSGTSSNMVSRKPSLAGERVPSRKPSGTHPSMPTSPLVDSHIAAQPSLSGASRQRQASADRTAIPAPSEQVVVTRQAVYLESMQGERKMVDLKPTTTAAEVLAQILGSTASQGFMGDWILFELFGEYFNMERPVRSFESLVTIMKGWNADLRKNTFLAKRSPLDRLTRVEMMPRVQPMHGVYVQHETKRGKWSKRWIELRNGNVFVAKNDRGKESDFLCSCTAFDPYILHGNGYKGPKPLVVVLKSREPATLFESPGDYLHVFSLDSAPGIQLMEALFTAKVCEGCGPEKAPKG</sequence>
<feature type="compositionally biased region" description="Polar residues" evidence="1">
    <location>
        <begin position="1149"/>
        <end position="1162"/>
    </location>
</feature>
<dbReference type="Gene3D" id="2.30.29.30">
    <property type="entry name" value="Pleckstrin-homology domain (PH domain)/Phosphotyrosine-binding domain (PTB)"/>
    <property type="match status" value="1"/>
</dbReference>
<accession>A0A8K0JPM1</accession>
<feature type="compositionally biased region" description="Polar residues" evidence="1">
    <location>
        <begin position="953"/>
        <end position="963"/>
    </location>
</feature>
<feature type="compositionally biased region" description="Basic and acidic residues" evidence="1">
    <location>
        <begin position="825"/>
        <end position="834"/>
    </location>
</feature>
<feature type="compositionally biased region" description="Polar residues" evidence="1">
    <location>
        <begin position="552"/>
        <end position="563"/>
    </location>
</feature>
<feature type="compositionally biased region" description="Polar residues" evidence="1">
    <location>
        <begin position="984"/>
        <end position="1015"/>
    </location>
</feature>
<feature type="compositionally biased region" description="Low complexity" evidence="1">
    <location>
        <begin position="53"/>
        <end position="68"/>
    </location>
</feature>
<feature type="region of interest" description="Disordered" evidence="1">
    <location>
        <begin position="795"/>
        <end position="1169"/>
    </location>
</feature>
<feature type="region of interest" description="Disordered" evidence="1">
    <location>
        <begin position="507"/>
        <end position="526"/>
    </location>
</feature>
<dbReference type="PANTHER" id="PTHR38700">
    <property type="entry name" value="YALI0E22418P"/>
    <property type="match status" value="1"/>
</dbReference>
<feature type="compositionally biased region" description="Basic and acidic residues" evidence="1">
    <location>
        <begin position="383"/>
        <end position="392"/>
    </location>
</feature>
<evidence type="ECO:0008006" key="4">
    <source>
        <dbReference type="Google" id="ProtNLM"/>
    </source>
</evidence>
<feature type="region of interest" description="Disordered" evidence="1">
    <location>
        <begin position="372"/>
        <end position="431"/>
    </location>
</feature>
<dbReference type="Proteomes" id="UP000812966">
    <property type="component" value="Unassembled WGS sequence"/>
</dbReference>